<dbReference type="NCBIfam" id="TIGR01898">
    <property type="entry name" value="cas_TM1791_cmr6"/>
    <property type="match status" value="1"/>
</dbReference>
<reference evidence="1" key="1">
    <citation type="journal article" date="2014" name="Int. J. Syst. Evol. Microbiol.">
        <title>Complete genome sequence of Corynebacterium casei LMG S-19264T (=DSM 44701T), isolated from a smear-ripened cheese.</title>
        <authorList>
            <consortium name="US DOE Joint Genome Institute (JGI-PGF)"/>
            <person name="Walter F."/>
            <person name="Albersmeier A."/>
            <person name="Kalinowski J."/>
            <person name="Ruckert C."/>
        </authorList>
    </citation>
    <scope>NUCLEOTIDE SEQUENCE</scope>
    <source>
        <strain evidence="1">JCM 10088</strain>
    </source>
</reference>
<keyword evidence="2" id="KW-1185">Reference proteome</keyword>
<dbReference type="InterPro" id="IPR010172">
    <property type="entry name" value="CRISPR-assoc_prot_TM1791"/>
</dbReference>
<dbReference type="AlphaFoldDB" id="A0A830GWQ9"/>
<evidence type="ECO:0000313" key="2">
    <source>
        <dbReference type="Proteomes" id="UP000610960"/>
    </source>
</evidence>
<evidence type="ECO:0008006" key="3">
    <source>
        <dbReference type="Google" id="ProtNLM"/>
    </source>
</evidence>
<dbReference type="PANTHER" id="PTHR39965:SF1">
    <property type="entry name" value="CRISPR SYSTEM CMR SUBUNIT CMR6"/>
    <property type="match status" value="1"/>
</dbReference>
<dbReference type="Proteomes" id="UP000610960">
    <property type="component" value="Unassembled WGS sequence"/>
</dbReference>
<gene>
    <name evidence="1" type="ORF">GCM10007981_10250</name>
</gene>
<reference evidence="1" key="2">
    <citation type="submission" date="2020-09" db="EMBL/GenBank/DDBJ databases">
        <authorList>
            <person name="Sun Q."/>
            <person name="Ohkuma M."/>
        </authorList>
    </citation>
    <scope>NUCLEOTIDE SEQUENCE</scope>
    <source>
        <strain evidence="1">JCM 10088</strain>
    </source>
</reference>
<organism evidence="1 2">
    <name type="scientific">Thermocladium modestius</name>
    <dbReference type="NCBI Taxonomy" id="62609"/>
    <lineage>
        <taxon>Archaea</taxon>
        <taxon>Thermoproteota</taxon>
        <taxon>Thermoprotei</taxon>
        <taxon>Thermoproteales</taxon>
        <taxon>Thermoproteaceae</taxon>
        <taxon>Thermocladium</taxon>
    </lineage>
</organism>
<evidence type="ECO:0000313" key="1">
    <source>
        <dbReference type="EMBL" id="GGP20782.1"/>
    </source>
</evidence>
<protein>
    <recommendedName>
        <fullName evidence="3">Type III-B CRISPR module RAMP protein Cmr6</fullName>
    </recommendedName>
</protein>
<dbReference type="PANTHER" id="PTHR39965">
    <property type="entry name" value="CRISPR SYSTEM CMR SUBUNIT CMR6"/>
    <property type="match status" value="1"/>
</dbReference>
<name>A0A830GWQ9_9CREN</name>
<sequence length="304" mass="32962">MAFMAVNPTQPTHDIMNQSTNAISYIRLKYVKSINEIITGGALSGRSINNSNYRELINERVKAIMKRLVGTYSCNSISNLVRDVNAHMDQVRDALIGLGYEKIIDSTFILTSRLAIGLSNPYMEALELGIAWDPIANLPYIPSTSLRGALESSPSAAPCLTALSPVNARKSPVEASPVVVLDSYPTYCPSGRGLLSIDIINPHYREVEGAISETDVSPTPLPFLTVSKGIGFRVVIMANRKRVKHKVMVKCKTDAPGDYIYAAQMGNECQGMCTAQVLIEALKGAFIKGLGAKTALGYGRFSTK</sequence>
<comment type="caution">
    <text evidence="1">The sequence shown here is derived from an EMBL/GenBank/DDBJ whole genome shotgun (WGS) entry which is preliminary data.</text>
</comment>
<proteinExistence type="predicted"/>
<accession>A0A830GWQ9</accession>
<dbReference type="EMBL" id="BMNL01000002">
    <property type="protein sequence ID" value="GGP20782.1"/>
    <property type="molecule type" value="Genomic_DNA"/>
</dbReference>